<dbReference type="InterPro" id="IPR003848">
    <property type="entry name" value="DUF218"/>
</dbReference>
<keyword evidence="4" id="KW-1185">Reference proteome</keyword>
<organism evidence="3 4">
    <name type="scientific">Flavobacterium oreochromis</name>
    <dbReference type="NCBI Taxonomy" id="2906078"/>
    <lineage>
        <taxon>Bacteria</taxon>
        <taxon>Pseudomonadati</taxon>
        <taxon>Bacteroidota</taxon>
        <taxon>Flavobacteriia</taxon>
        <taxon>Flavobacteriales</taxon>
        <taxon>Flavobacteriaceae</taxon>
        <taxon>Flavobacterium</taxon>
    </lineage>
</organism>
<dbReference type="EMBL" id="JAZGZP010000003">
    <property type="protein sequence ID" value="MFK6999700.1"/>
    <property type="molecule type" value="Genomic_DNA"/>
</dbReference>
<dbReference type="Pfam" id="PF02698">
    <property type="entry name" value="DUF218"/>
    <property type="match status" value="1"/>
</dbReference>
<evidence type="ECO:0000259" key="2">
    <source>
        <dbReference type="Pfam" id="PF02698"/>
    </source>
</evidence>
<dbReference type="RefSeq" id="WP_205729679.1">
    <property type="nucleotide sequence ID" value="NZ_JAZGZP010000003.1"/>
</dbReference>
<dbReference type="InterPro" id="IPR051599">
    <property type="entry name" value="Cell_Envelope_Assoc"/>
</dbReference>
<evidence type="ECO:0000256" key="1">
    <source>
        <dbReference type="SAM" id="Phobius"/>
    </source>
</evidence>
<gene>
    <name evidence="3" type="ORF">V3I07_02190</name>
</gene>
<dbReference type="PANTHER" id="PTHR30336:SF6">
    <property type="entry name" value="INTEGRAL MEMBRANE PROTEIN"/>
    <property type="match status" value="1"/>
</dbReference>
<feature type="transmembrane region" description="Helical" evidence="1">
    <location>
        <begin position="14"/>
        <end position="32"/>
    </location>
</feature>
<reference evidence="3 4" key="1">
    <citation type="submission" date="2024-02" db="EMBL/GenBank/DDBJ databases">
        <title>Comparative Genomic Analysis of Flavobacterium Species Causing Columnaris Disease of Freshwater Fish in Thailand: Insights into Virulence and Resistance Mechanisms.</title>
        <authorList>
            <person name="Nguyen D."/>
            <person name="Chokmangmeepisarn P."/>
            <person name="Khianchaikhan K."/>
            <person name="Morishita M."/>
            <person name="Bunnoy A."/>
            <person name="Rodkhum C."/>
        </authorList>
    </citation>
    <scope>NUCLEOTIDE SEQUENCE [LARGE SCALE GENOMIC DNA]</scope>
    <source>
        <strain evidence="3 4">CNRT2201</strain>
    </source>
</reference>
<proteinExistence type="predicted"/>
<sequence length="225" mass="25757">MKAYTIFKKHLKKIILITLIGIISSIGVNSYVKKVTNSLIYNSSKNLPTTSVGIIFGAGIKDDKPSKYLKDRLDAGIRLYQTKKIQKILLSGDNGKEEHDELTVMKTYCYQHGVDTTKIYIDYAGFDSYSTLYRAKSIFKINQAILISQKYHLNRAIFIGNKLGVKSVGYSADKGQYKGYNYVRFREYFSRLKAFIDVLRNRKPKFLGTKIPVEGISNYSKEDKR</sequence>
<dbReference type="Proteomes" id="UP001621706">
    <property type="component" value="Unassembled WGS sequence"/>
</dbReference>
<accession>A0ABW8P5C3</accession>
<keyword evidence="1" id="KW-1133">Transmembrane helix</keyword>
<dbReference type="CDD" id="cd06259">
    <property type="entry name" value="YdcF-like"/>
    <property type="match status" value="1"/>
</dbReference>
<comment type="caution">
    <text evidence="3">The sequence shown here is derived from an EMBL/GenBank/DDBJ whole genome shotgun (WGS) entry which is preliminary data.</text>
</comment>
<evidence type="ECO:0000313" key="3">
    <source>
        <dbReference type="EMBL" id="MFK6999700.1"/>
    </source>
</evidence>
<evidence type="ECO:0000313" key="4">
    <source>
        <dbReference type="Proteomes" id="UP001621706"/>
    </source>
</evidence>
<keyword evidence="1" id="KW-0812">Transmembrane</keyword>
<feature type="domain" description="DUF218" evidence="2">
    <location>
        <begin position="54"/>
        <end position="172"/>
    </location>
</feature>
<dbReference type="PANTHER" id="PTHR30336">
    <property type="entry name" value="INNER MEMBRANE PROTEIN, PROBABLE PERMEASE"/>
    <property type="match status" value="1"/>
</dbReference>
<protein>
    <submittedName>
        <fullName evidence="3">ElyC/SanA/YdcF family protein</fullName>
    </submittedName>
</protein>
<keyword evidence="1" id="KW-0472">Membrane</keyword>
<name>A0ABW8P5C3_9FLAO</name>